<sequence>MSLTESAMLFDTYYQKNQSEESIDQNNEDTSTRTRRQLITLTDHSKMIVRTVPAALRVPYFIASTDAENFYYSLLIQYILYRAEAELLQGFYSAREAFLAQEEQLKAISGHIEQHRERDQQLEVAFNQVHAFQILELPPVLNNIEHTEDYPEQAMTNDQFDSARQAMNMDQRQLFNNIT</sequence>
<dbReference type="Proteomes" id="UP000691718">
    <property type="component" value="Unassembled WGS sequence"/>
</dbReference>
<dbReference type="OrthoDB" id="416437at2759"/>
<evidence type="ECO:0000313" key="1">
    <source>
        <dbReference type="EMBL" id="CAG5041965.1"/>
    </source>
</evidence>
<dbReference type="AlphaFoldDB" id="A0A8S3XZ63"/>
<organism evidence="1 2">
    <name type="scientific">Parnassius apollo</name>
    <name type="common">Apollo butterfly</name>
    <name type="synonym">Papilio apollo</name>
    <dbReference type="NCBI Taxonomy" id="110799"/>
    <lineage>
        <taxon>Eukaryota</taxon>
        <taxon>Metazoa</taxon>
        <taxon>Ecdysozoa</taxon>
        <taxon>Arthropoda</taxon>
        <taxon>Hexapoda</taxon>
        <taxon>Insecta</taxon>
        <taxon>Pterygota</taxon>
        <taxon>Neoptera</taxon>
        <taxon>Endopterygota</taxon>
        <taxon>Lepidoptera</taxon>
        <taxon>Glossata</taxon>
        <taxon>Ditrysia</taxon>
        <taxon>Papilionoidea</taxon>
        <taxon>Papilionidae</taxon>
        <taxon>Parnassiinae</taxon>
        <taxon>Parnassini</taxon>
        <taxon>Parnassius</taxon>
        <taxon>Parnassius</taxon>
    </lineage>
</organism>
<comment type="caution">
    <text evidence="1">The sequence shown here is derived from an EMBL/GenBank/DDBJ whole genome shotgun (WGS) entry which is preliminary data.</text>
</comment>
<keyword evidence="2" id="KW-1185">Reference proteome</keyword>
<accession>A0A8S3XZ63</accession>
<dbReference type="EMBL" id="CAJQZP010001367">
    <property type="protein sequence ID" value="CAG5041965.1"/>
    <property type="molecule type" value="Genomic_DNA"/>
</dbReference>
<protein>
    <submittedName>
        <fullName evidence="1">(apollo) hypothetical protein</fullName>
    </submittedName>
</protein>
<name>A0A8S3XZ63_PARAO</name>
<gene>
    <name evidence="1" type="ORF">PAPOLLO_LOCUS22304</name>
</gene>
<evidence type="ECO:0000313" key="2">
    <source>
        <dbReference type="Proteomes" id="UP000691718"/>
    </source>
</evidence>
<proteinExistence type="predicted"/>
<reference evidence="1" key="1">
    <citation type="submission" date="2021-04" db="EMBL/GenBank/DDBJ databases">
        <authorList>
            <person name="Tunstrom K."/>
        </authorList>
    </citation>
    <scope>NUCLEOTIDE SEQUENCE</scope>
</reference>